<keyword evidence="1" id="KW-0430">Lectin</keyword>
<sequence length="207" mass="22477">NTVHLIRQILLKASGRLSCPSSTYKVSCKNGKIQINTANYGRTDKIICSEGRPSSELQNTNCYSPNALAPVSKSCNGLESCEVFVTHTVFTDPYCGVHFTKLLLHPLCSVGSSVICEHANNTLMCGTVIRIHSANYCRTDSSTCSTGRPASQLAKTDCYASNSQAMATYVCSLVTSNGVFSAPCTNTFKYLYVSYSCTVRLVINRVH</sequence>
<protein>
    <recommendedName>
        <fullName evidence="3">SUEL-type lectin domain-containing protein</fullName>
    </recommendedName>
</protein>
<dbReference type="Pfam" id="PF02140">
    <property type="entry name" value="SUEL_Lectin"/>
    <property type="match status" value="2"/>
</dbReference>
<reference evidence="4" key="1">
    <citation type="submission" date="2025-08" db="UniProtKB">
        <authorList>
            <consortium name="Ensembl"/>
        </authorList>
    </citation>
    <scope>IDENTIFICATION</scope>
</reference>
<dbReference type="GO" id="GO:0030246">
    <property type="term" value="F:carbohydrate binding"/>
    <property type="evidence" value="ECO:0007669"/>
    <property type="project" value="UniProtKB-KW"/>
</dbReference>
<evidence type="ECO:0000256" key="2">
    <source>
        <dbReference type="ARBA" id="ARBA00022737"/>
    </source>
</evidence>
<dbReference type="PROSITE" id="PS50228">
    <property type="entry name" value="SUEL_LECTIN"/>
    <property type="match status" value="1"/>
</dbReference>
<organism evidence="4 5">
    <name type="scientific">Sinocyclocheilus grahami</name>
    <name type="common">Dianchi golden-line fish</name>
    <name type="synonym">Barbus grahami</name>
    <dbReference type="NCBI Taxonomy" id="75366"/>
    <lineage>
        <taxon>Eukaryota</taxon>
        <taxon>Metazoa</taxon>
        <taxon>Chordata</taxon>
        <taxon>Craniata</taxon>
        <taxon>Vertebrata</taxon>
        <taxon>Euteleostomi</taxon>
        <taxon>Actinopterygii</taxon>
        <taxon>Neopterygii</taxon>
        <taxon>Teleostei</taxon>
        <taxon>Ostariophysi</taxon>
        <taxon>Cypriniformes</taxon>
        <taxon>Cyprinidae</taxon>
        <taxon>Cyprininae</taxon>
        <taxon>Sinocyclocheilus</taxon>
    </lineage>
</organism>
<evidence type="ECO:0000313" key="4">
    <source>
        <dbReference type="Ensembl" id="ENSSGRP00000107012.1"/>
    </source>
</evidence>
<feature type="domain" description="SUEL-type lectin" evidence="3">
    <location>
        <begin position="17"/>
        <end position="109"/>
    </location>
</feature>
<dbReference type="InParanoid" id="A0A672SXH4"/>
<reference evidence="4" key="2">
    <citation type="submission" date="2025-09" db="UniProtKB">
        <authorList>
            <consortium name="Ensembl"/>
        </authorList>
    </citation>
    <scope>IDENTIFICATION</scope>
</reference>
<accession>A0A672SXH4</accession>
<dbReference type="InterPro" id="IPR000922">
    <property type="entry name" value="Lectin_gal-bd_dom"/>
</dbReference>
<proteinExistence type="predicted"/>
<dbReference type="AlphaFoldDB" id="A0A672SXH4"/>
<name>A0A672SXH4_SINGR</name>
<dbReference type="Proteomes" id="UP000472262">
    <property type="component" value="Unassembled WGS sequence"/>
</dbReference>
<dbReference type="Gene3D" id="2.60.120.740">
    <property type="match status" value="2"/>
</dbReference>
<evidence type="ECO:0000313" key="5">
    <source>
        <dbReference type="Proteomes" id="UP000472262"/>
    </source>
</evidence>
<dbReference type="InterPro" id="IPR043159">
    <property type="entry name" value="Lectin_gal-bd_sf"/>
</dbReference>
<keyword evidence="5" id="KW-1185">Reference proteome</keyword>
<evidence type="ECO:0000259" key="3">
    <source>
        <dbReference type="PROSITE" id="PS50228"/>
    </source>
</evidence>
<dbReference type="PANTHER" id="PTHR46780">
    <property type="entry name" value="PROTEIN EVA-1"/>
    <property type="match status" value="1"/>
</dbReference>
<evidence type="ECO:0000256" key="1">
    <source>
        <dbReference type="ARBA" id="ARBA00022734"/>
    </source>
</evidence>
<dbReference type="Ensembl" id="ENSSGRT00000113709.1">
    <property type="protein sequence ID" value="ENSSGRP00000107012.1"/>
    <property type="gene ID" value="ENSSGRG00000052851.1"/>
</dbReference>
<keyword evidence="2" id="KW-0677">Repeat</keyword>